<protein>
    <submittedName>
        <fullName evidence="2">Uncharacterized protein</fullName>
    </submittedName>
</protein>
<organism evidence="2 3">
    <name type="scientific">Psychrobacter luti</name>
    <dbReference type="NCBI Taxonomy" id="198481"/>
    <lineage>
        <taxon>Bacteria</taxon>
        <taxon>Pseudomonadati</taxon>
        <taxon>Pseudomonadota</taxon>
        <taxon>Gammaproteobacteria</taxon>
        <taxon>Moraxellales</taxon>
        <taxon>Moraxellaceae</taxon>
        <taxon>Psychrobacter</taxon>
    </lineage>
</organism>
<dbReference type="AlphaFoldDB" id="A0A839T821"/>
<accession>A0A839T821</accession>
<dbReference type="RefSeq" id="WP_183617762.1">
    <property type="nucleotide sequence ID" value="NZ_CAJHAH010000004.1"/>
</dbReference>
<evidence type="ECO:0000313" key="3">
    <source>
        <dbReference type="Proteomes" id="UP000588111"/>
    </source>
</evidence>
<proteinExistence type="predicted"/>
<keyword evidence="1" id="KW-0472">Membrane</keyword>
<comment type="caution">
    <text evidence="2">The sequence shown here is derived from an EMBL/GenBank/DDBJ whole genome shotgun (WGS) entry which is preliminary data.</text>
</comment>
<keyword evidence="1" id="KW-0812">Transmembrane</keyword>
<reference evidence="2 3" key="1">
    <citation type="submission" date="2020-08" db="EMBL/GenBank/DDBJ databases">
        <title>Genomic Encyclopedia of Type Strains, Phase III (KMG-III): the genomes of soil and plant-associated and newly described type strains.</title>
        <authorList>
            <person name="Whitman W."/>
        </authorList>
    </citation>
    <scope>NUCLEOTIDE SEQUENCE [LARGE SCALE GENOMIC DNA]</scope>
    <source>
        <strain evidence="2 3">CECT 5885</strain>
    </source>
</reference>
<sequence>MFDSDSGSTPANKKLPKAVMMMIEKGNLVQAIKTLAADENISMDAAKSRIDAYELALKNKQQQTLTTIANKQGIPSQAFSFDREQVEEESERLTKTRVKTTPTEQGFQSLQDGVDSQLNDLGYKKPLIPYWAKRLLVIAVVMAGLFWIMWGVFG</sequence>
<keyword evidence="3" id="KW-1185">Reference proteome</keyword>
<gene>
    <name evidence="2" type="ORF">FHS24_000102</name>
</gene>
<evidence type="ECO:0000256" key="1">
    <source>
        <dbReference type="SAM" id="Phobius"/>
    </source>
</evidence>
<feature type="transmembrane region" description="Helical" evidence="1">
    <location>
        <begin position="135"/>
        <end position="153"/>
    </location>
</feature>
<evidence type="ECO:0000313" key="2">
    <source>
        <dbReference type="EMBL" id="MBB3105611.1"/>
    </source>
</evidence>
<keyword evidence="1" id="KW-1133">Transmembrane helix</keyword>
<dbReference type="Proteomes" id="UP000588111">
    <property type="component" value="Unassembled WGS sequence"/>
</dbReference>
<dbReference type="EMBL" id="JACHXL010000001">
    <property type="protein sequence ID" value="MBB3105611.1"/>
    <property type="molecule type" value="Genomic_DNA"/>
</dbReference>
<name>A0A839T821_9GAMM</name>